<name>A0A0H3ENH0_ECO8N</name>
<organism evidence="1 2">
    <name type="scientific">Escherichia coli O83:H1 (strain NRG 857C / AIEC)</name>
    <dbReference type="NCBI Taxonomy" id="685038"/>
    <lineage>
        <taxon>Bacteria</taxon>
        <taxon>Pseudomonadati</taxon>
        <taxon>Pseudomonadota</taxon>
        <taxon>Gammaproteobacteria</taxon>
        <taxon>Enterobacterales</taxon>
        <taxon>Enterobacteriaceae</taxon>
        <taxon>Escherichia</taxon>
    </lineage>
</organism>
<gene>
    <name evidence="1" type="ordered locus">NRG857_14630</name>
</gene>
<dbReference type="EMBL" id="CP001855">
    <property type="protein sequence ID" value="ADR28336.1"/>
    <property type="molecule type" value="Genomic_DNA"/>
</dbReference>
<protein>
    <submittedName>
        <fullName evidence="1">Cps2A</fullName>
    </submittedName>
</protein>
<dbReference type="Gene3D" id="3.40.50.12580">
    <property type="match status" value="1"/>
</dbReference>
<dbReference type="GO" id="GO:0016020">
    <property type="term" value="C:membrane"/>
    <property type="evidence" value="ECO:0007669"/>
    <property type="project" value="InterPro"/>
</dbReference>
<dbReference type="KEGG" id="eln:NRG857_14630"/>
<dbReference type="SUPFAM" id="SSF53756">
    <property type="entry name" value="UDP-Glycosyltransferase/glycogen phosphorylase"/>
    <property type="match status" value="1"/>
</dbReference>
<dbReference type="Proteomes" id="UP000008614">
    <property type="component" value="Chromosome"/>
</dbReference>
<accession>A0A0H3ENH0</accession>
<dbReference type="PANTHER" id="PTHR37316">
    <property type="entry name" value="TEICHOIC ACID GLYCEROL-PHOSPHATE PRIMASE"/>
    <property type="match status" value="1"/>
</dbReference>
<dbReference type="Pfam" id="PF04464">
    <property type="entry name" value="Glyphos_transf"/>
    <property type="match status" value="1"/>
</dbReference>
<dbReference type="GO" id="GO:0047355">
    <property type="term" value="F:CDP-glycerol glycerophosphotransferase activity"/>
    <property type="evidence" value="ECO:0007669"/>
    <property type="project" value="InterPro"/>
</dbReference>
<proteinExistence type="predicted"/>
<evidence type="ECO:0000313" key="1">
    <source>
        <dbReference type="EMBL" id="ADR28336.1"/>
    </source>
</evidence>
<dbReference type="InterPro" id="IPR007554">
    <property type="entry name" value="Glycerophosphate_synth"/>
</dbReference>
<dbReference type="AlphaFoldDB" id="A0A0H3ENH0"/>
<dbReference type="HOGENOM" id="CLU_726910_0_0_6"/>
<dbReference type="InterPro" id="IPR051612">
    <property type="entry name" value="Teichoic_Acid_Biosynth"/>
</dbReference>
<reference evidence="1 2" key="1">
    <citation type="journal article" date="2010" name="BMC Genomics">
        <title>Genome sequence of adherent-invasive Escherichia coli and comparative genomic analysis with other E. coli pathotypes.</title>
        <authorList>
            <person name="Nash J.H."/>
            <person name="Villegas A."/>
            <person name="Kropinski A.M."/>
            <person name="Aguilar-Valenzuela R."/>
            <person name="Konczy P."/>
            <person name="Mascarenhas M."/>
            <person name="Ziebell K."/>
            <person name="Torres A.G."/>
            <person name="Karmali M.A."/>
            <person name="Coombes B.K."/>
        </authorList>
    </citation>
    <scope>NUCLEOTIDE SEQUENCE [LARGE SCALE GENOMIC DNA]</scope>
    <source>
        <strain evidence="2">NRG 857C / AIEC</strain>
    </source>
</reference>
<dbReference type="PANTHER" id="PTHR37316:SF3">
    <property type="entry name" value="TEICHOIC ACID GLYCEROL-PHOSPHATE TRANSFERASE"/>
    <property type="match status" value="1"/>
</dbReference>
<dbReference type="PATRIC" id="fig|685038.3.peg.2987"/>
<dbReference type="InterPro" id="IPR043148">
    <property type="entry name" value="TagF_C"/>
</dbReference>
<dbReference type="RefSeq" id="WP_000862709.1">
    <property type="nucleotide sequence ID" value="NC_017634.1"/>
</dbReference>
<keyword evidence="2" id="KW-1185">Reference proteome</keyword>
<evidence type="ECO:0000313" key="2">
    <source>
        <dbReference type="Proteomes" id="UP000008614"/>
    </source>
</evidence>
<sequence>MKVGFIIWNPFQLIQFKSIALKLEKPTIFIIRKNNNLTLFPKELINNKSWSIVYIEPHDVPVIDGTHDILLFQSAFPGIEKIKNSKLVSIQYGLAKERHNYGEWRSLADMNLMYGDYSSNIVSHYAPSYPVGNPKFDNWLEYKQQYSNREELYKELKLDITKKTLLYMPTWGELGSYFELLDTISRLQSKYNLILKMHHNNDAKTPEWVDSAKKANLKHVYDGSADQLKLLCAADLIISDFSGAIFDGMYAEKPILLYQAGLENKIGIQKFDLTSLEFKHRDEIGYVCTSLSDFEPSIIHCLNNCQDIVLRASNLREKLFYVDKEVNASQLCINYIKKLYNGLIPPLTQTQFYVRETVQELRTCKPKLNKLEKSIKNKKLPFYRKAKNLFSRKLKV</sequence>